<evidence type="ECO:0000313" key="1">
    <source>
        <dbReference type="EMBL" id="EZP75242.1"/>
    </source>
</evidence>
<proteinExistence type="predicted"/>
<dbReference type="Proteomes" id="UP000023566">
    <property type="component" value="Chromosome"/>
</dbReference>
<accession>A0ABC9VAV0</accession>
<keyword evidence="2" id="KW-1185">Reference proteome</keyword>
<comment type="caution">
    <text evidence="1">The sequence shown here is derived from an EMBL/GenBank/DDBJ whole genome shotgun (WGS) entry which is preliminary data.</text>
</comment>
<name>A0ABC9VAV0_9BACL</name>
<protein>
    <submittedName>
        <fullName evidence="1">Uncharacterized protein</fullName>
    </submittedName>
</protein>
<dbReference type="RefSeq" id="WP_043906199.1">
    <property type="nucleotide sequence ID" value="NZ_CM002692.1"/>
</dbReference>
<gene>
    <name evidence="1" type="ORF">H839_17118</name>
</gene>
<dbReference type="EMBL" id="AOTZ01000009">
    <property type="protein sequence ID" value="EZP75242.1"/>
    <property type="molecule type" value="Genomic_DNA"/>
</dbReference>
<dbReference type="AlphaFoldDB" id="A0ABC9VAV0"/>
<organism evidence="1 2">
    <name type="scientific">Parageobacillus genomosp. 1</name>
    <dbReference type="NCBI Taxonomy" id="1295642"/>
    <lineage>
        <taxon>Bacteria</taxon>
        <taxon>Bacillati</taxon>
        <taxon>Bacillota</taxon>
        <taxon>Bacilli</taxon>
        <taxon>Bacillales</taxon>
        <taxon>Anoxybacillaceae</taxon>
        <taxon>Parageobacillus</taxon>
    </lineage>
</organism>
<reference evidence="1 2" key="1">
    <citation type="journal article" date="2014" name="Appl. Microbiol. Biotechnol.">
        <title>Transformable facultative thermophile Geobacillus stearothermophilus NUB3621 as a host strain for metabolic engineering.</title>
        <authorList>
            <person name="Blanchard K."/>
            <person name="Robic S."/>
            <person name="Matsumura I."/>
        </authorList>
    </citation>
    <scope>NUCLEOTIDE SEQUENCE [LARGE SCALE GENOMIC DNA]</scope>
    <source>
        <strain evidence="1 2">NUB3621</strain>
    </source>
</reference>
<sequence length="129" mass="14819">MKEEILLVKIHNSLAEGKSDYEATQGNWRISKHRFPYIQYAAGVHHGKVVSVFQPEEWEIIQEGPDKGRKRFTGTEASSELLKKLQMVEDKVMRKFGSRNAIAYLSLEELDQLVSNCQATKYSKHHATK</sequence>
<evidence type="ECO:0000313" key="2">
    <source>
        <dbReference type="Proteomes" id="UP000023566"/>
    </source>
</evidence>